<dbReference type="AlphaFoldDB" id="A0A0F9TF64"/>
<protein>
    <submittedName>
        <fullName evidence="1">Uncharacterized protein</fullName>
    </submittedName>
</protein>
<reference evidence="1" key="1">
    <citation type="journal article" date="2015" name="Nature">
        <title>Complex archaea that bridge the gap between prokaryotes and eukaryotes.</title>
        <authorList>
            <person name="Spang A."/>
            <person name="Saw J.H."/>
            <person name="Jorgensen S.L."/>
            <person name="Zaremba-Niedzwiedzka K."/>
            <person name="Martijn J."/>
            <person name="Lind A.E."/>
            <person name="van Eijk R."/>
            <person name="Schleper C."/>
            <person name="Guy L."/>
            <person name="Ettema T.J."/>
        </authorList>
    </citation>
    <scope>NUCLEOTIDE SEQUENCE</scope>
</reference>
<accession>A0A0F9TF64</accession>
<comment type="caution">
    <text evidence="1">The sequence shown here is derived from an EMBL/GenBank/DDBJ whole genome shotgun (WGS) entry which is preliminary data.</text>
</comment>
<gene>
    <name evidence="1" type="ORF">LCGC14_0336700</name>
</gene>
<name>A0A0F9TF64_9ZZZZ</name>
<dbReference type="EMBL" id="LAZR01000242">
    <property type="protein sequence ID" value="KKN79815.1"/>
    <property type="molecule type" value="Genomic_DNA"/>
</dbReference>
<sequence>MICQHCQGETSNCDPSDHFCTICKADPDNPEWLAEKDEAADNRRRDKELRK</sequence>
<evidence type="ECO:0000313" key="1">
    <source>
        <dbReference type="EMBL" id="KKN79815.1"/>
    </source>
</evidence>
<organism evidence="1">
    <name type="scientific">marine sediment metagenome</name>
    <dbReference type="NCBI Taxonomy" id="412755"/>
    <lineage>
        <taxon>unclassified sequences</taxon>
        <taxon>metagenomes</taxon>
        <taxon>ecological metagenomes</taxon>
    </lineage>
</organism>
<proteinExistence type="predicted"/>